<gene>
    <name evidence="2" type="ORF">BROSI_A1845</name>
</gene>
<name>A0ABQ0JX43_9BACT</name>
<accession>A0ABQ0JX43</accession>
<dbReference type="Pfam" id="PF00117">
    <property type="entry name" value="GATase"/>
    <property type="match status" value="1"/>
</dbReference>
<sequence length="261" mass="30274">MVNKFFEFYFRGGNVILFIKHIDIEGPGTIADFLEDNKLPYEVIDLSHGDKVPKLEKNFQAVISLGGPMNVYEEEKYRFLKDEDILLKRIAEEEVPFLGICLGAQLIAKATGSKVTKNPEKEIGWYKIVLNDNGLKDDLFRDLPEVFKVFQWHGDTFGIPHGGKRLAFSELCQNQALKYGRNIYGIQFHVEVTKDMITRWADAYKGELESLKGIVSDKQKMLEDYTKLEKDYMKQAERFYVNFFTVAGFLKKRLFSFTHRV</sequence>
<keyword evidence="2" id="KW-0315">Glutamine amidotransferase</keyword>
<dbReference type="Proteomes" id="UP000032309">
    <property type="component" value="Unassembled WGS sequence"/>
</dbReference>
<dbReference type="PANTHER" id="PTHR42695">
    <property type="entry name" value="GLUTAMINE AMIDOTRANSFERASE YLR126C-RELATED"/>
    <property type="match status" value="1"/>
</dbReference>
<evidence type="ECO:0000259" key="1">
    <source>
        <dbReference type="Pfam" id="PF00117"/>
    </source>
</evidence>
<dbReference type="PROSITE" id="PS51273">
    <property type="entry name" value="GATASE_TYPE_1"/>
    <property type="match status" value="1"/>
</dbReference>
<dbReference type="Gene3D" id="3.40.50.880">
    <property type="match status" value="1"/>
</dbReference>
<evidence type="ECO:0000313" key="3">
    <source>
        <dbReference type="Proteomes" id="UP000032309"/>
    </source>
</evidence>
<feature type="domain" description="Glutamine amidotransferase" evidence="1">
    <location>
        <begin position="36"/>
        <end position="193"/>
    </location>
</feature>
<dbReference type="PANTHER" id="PTHR42695:SF5">
    <property type="entry name" value="GLUTAMINE AMIDOTRANSFERASE YLR126C-RELATED"/>
    <property type="match status" value="1"/>
</dbReference>
<dbReference type="EMBL" id="BAFN01000001">
    <property type="protein sequence ID" value="GAN33326.1"/>
    <property type="molecule type" value="Genomic_DNA"/>
</dbReference>
<reference evidence="3" key="1">
    <citation type="journal article" date="2015" name="Genome Announc.">
        <title>Draft Genome Sequence of an Anaerobic Ammonium-Oxidizing Bacterium, "Candidatus Brocadia sinica".</title>
        <authorList>
            <person name="Oshiki M."/>
            <person name="Shinyako-Hata K."/>
            <person name="Satoh H."/>
            <person name="Okabe S."/>
        </authorList>
    </citation>
    <scope>NUCLEOTIDE SEQUENCE [LARGE SCALE GENOMIC DNA]</scope>
    <source>
        <strain evidence="3">JPN1</strain>
    </source>
</reference>
<proteinExistence type="predicted"/>
<dbReference type="InterPro" id="IPR044992">
    <property type="entry name" value="ChyE-like"/>
</dbReference>
<evidence type="ECO:0000313" key="2">
    <source>
        <dbReference type="EMBL" id="GAN33326.1"/>
    </source>
</evidence>
<dbReference type="CDD" id="cd01741">
    <property type="entry name" value="GATase1_1"/>
    <property type="match status" value="1"/>
</dbReference>
<organism evidence="2 3">
    <name type="scientific">Candidatus Brocadia sinica JPN1</name>
    <dbReference type="NCBI Taxonomy" id="1197129"/>
    <lineage>
        <taxon>Bacteria</taxon>
        <taxon>Pseudomonadati</taxon>
        <taxon>Planctomycetota</taxon>
        <taxon>Candidatus Brocadiia</taxon>
        <taxon>Candidatus Brocadiales</taxon>
        <taxon>Candidatus Brocadiaceae</taxon>
        <taxon>Candidatus Brocadia</taxon>
    </lineage>
</organism>
<keyword evidence="3" id="KW-1185">Reference proteome</keyword>
<dbReference type="SUPFAM" id="SSF52317">
    <property type="entry name" value="Class I glutamine amidotransferase-like"/>
    <property type="match status" value="1"/>
</dbReference>
<comment type="caution">
    <text evidence="2">The sequence shown here is derived from an EMBL/GenBank/DDBJ whole genome shotgun (WGS) entry which is preliminary data.</text>
</comment>
<dbReference type="InterPro" id="IPR029062">
    <property type="entry name" value="Class_I_gatase-like"/>
</dbReference>
<protein>
    <submittedName>
        <fullName evidence="2">Glutamine amidotransferase class-I</fullName>
    </submittedName>
</protein>
<dbReference type="InterPro" id="IPR017926">
    <property type="entry name" value="GATASE"/>
</dbReference>